<comment type="caution">
    <text evidence="2">The sequence shown here is derived from an EMBL/GenBank/DDBJ whole genome shotgun (WGS) entry which is preliminary data.</text>
</comment>
<evidence type="ECO:0000313" key="2">
    <source>
        <dbReference type="EMBL" id="KAJ3659032.1"/>
    </source>
</evidence>
<evidence type="ECO:0000313" key="3">
    <source>
        <dbReference type="Proteomes" id="UP001168821"/>
    </source>
</evidence>
<dbReference type="AlphaFoldDB" id="A0AA38MK58"/>
<dbReference type="EMBL" id="JALNTZ010000003">
    <property type="protein sequence ID" value="KAJ3659032.1"/>
    <property type="molecule type" value="Genomic_DNA"/>
</dbReference>
<dbReference type="Proteomes" id="UP001168821">
    <property type="component" value="Unassembled WGS sequence"/>
</dbReference>
<reference evidence="2" key="1">
    <citation type="journal article" date="2023" name="G3 (Bethesda)">
        <title>Whole genome assemblies of Zophobas morio and Tenebrio molitor.</title>
        <authorList>
            <person name="Kaur S."/>
            <person name="Stinson S.A."/>
            <person name="diCenzo G.C."/>
        </authorList>
    </citation>
    <scope>NUCLEOTIDE SEQUENCE</scope>
    <source>
        <strain evidence="2">QUZm001</strain>
    </source>
</reference>
<sequence length="93" mass="11065">MNARVEEINEKMDARDEKMNATIEEMKETMDARDEKINATIEKMNEKIDARKEKMNEKIDKQISFTTKFQMDVEENENEITEVSNRINEGYEI</sequence>
<keyword evidence="3" id="KW-1185">Reference proteome</keyword>
<proteinExistence type="predicted"/>
<gene>
    <name evidence="2" type="ORF">Zmor_010741</name>
</gene>
<keyword evidence="1" id="KW-0175">Coiled coil</keyword>
<protein>
    <submittedName>
        <fullName evidence="2">Uncharacterized protein</fullName>
    </submittedName>
</protein>
<evidence type="ECO:0000256" key="1">
    <source>
        <dbReference type="SAM" id="Coils"/>
    </source>
</evidence>
<name>A0AA38MK58_9CUCU</name>
<feature type="coiled-coil region" evidence="1">
    <location>
        <begin position="5"/>
        <end position="61"/>
    </location>
</feature>
<accession>A0AA38MK58</accession>
<organism evidence="2 3">
    <name type="scientific">Zophobas morio</name>
    <dbReference type="NCBI Taxonomy" id="2755281"/>
    <lineage>
        <taxon>Eukaryota</taxon>
        <taxon>Metazoa</taxon>
        <taxon>Ecdysozoa</taxon>
        <taxon>Arthropoda</taxon>
        <taxon>Hexapoda</taxon>
        <taxon>Insecta</taxon>
        <taxon>Pterygota</taxon>
        <taxon>Neoptera</taxon>
        <taxon>Endopterygota</taxon>
        <taxon>Coleoptera</taxon>
        <taxon>Polyphaga</taxon>
        <taxon>Cucujiformia</taxon>
        <taxon>Tenebrionidae</taxon>
        <taxon>Zophobas</taxon>
    </lineage>
</organism>